<dbReference type="KEGG" id="hmn:HM131_10620"/>
<feature type="transmembrane region" description="Helical" evidence="1">
    <location>
        <begin position="197"/>
        <end position="216"/>
    </location>
</feature>
<accession>A0A1W5ZVF5</accession>
<protein>
    <recommendedName>
        <fullName evidence="4">Sporulation protein YpjB</fullName>
    </recommendedName>
</protein>
<sequence>MGRAILMILCSVLFALTPINHHGKMEIRASQEWDTFILQFQYLISDEKYELAERMLHNRLPQMEQYVETLSDEERSMWHILVEPLATNNSHDFKKDAGRLVMFMSAVTDEDPTLFTEQALSEIRQDLQNVFMPVDDIAQQWDVLAPTVQVFYPGAEIEKITVSITSLNSNDTVEARDTAFLQIDDLIKNSKTPTLDALLWTVLTIGGTIILTLSYVSIRKFKGHKAAVLSRKSENS</sequence>
<keyword evidence="1" id="KW-1133">Transmembrane helix</keyword>
<keyword evidence="1" id="KW-0812">Transmembrane</keyword>
<keyword evidence="1" id="KW-0472">Membrane</keyword>
<name>A0A1W5ZVF5_9BACI</name>
<dbReference type="OrthoDB" id="2971289at2"/>
<evidence type="ECO:0000313" key="3">
    <source>
        <dbReference type="Proteomes" id="UP000192527"/>
    </source>
</evidence>
<dbReference type="STRING" id="402384.HM131_10620"/>
<dbReference type="Pfam" id="PF09577">
    <property type="entry name" value="Spore_YpjB"/>
    <property type="match status" value="1"/>
</dbReference>
<evidence type="ECO:0000256" key="1">
    <source>
        <dbReference type="SAM" id="Phobius"/>
    </source>
</evidence>
<dbReference type="InterPro" id="IPR014231">
    <property type="entry name" value="Spore_YpjB"/>
</dbReference>
<evidence type="ECO:0008006" key="4">
    <source>
        <dbReference type="Google" id="ProtNLM"/>
    </source>
</evidence>
<reference evidence="2 3" key="1">
    <citation type="submission" date="2017-04" db="EMBL/GenBank/DDBJ databases">
        <title>The whole genome sequencing and assembly of Halobacillus mangrovi strain.</title>
        <authorList>
            <person name="Lee S.-J."/>
            <person name="Park M.-K."/>
            <person name="Kim J.-Y."/>
            <person name="Lee Y.-J."/>
            <person name="Yi H."/>
            <person name="Bahn Y.-S."/>
            <person name="Kim J.F."/>
            <person name="Lee D.-W."/>
        </authorList>
    </citation>
    <scope>NUCLEOTIDE SEQUENCE [LARGE SCALE GENOMIC DNA]</scope>
    <source>
        <strain evidence="2 3">KTB 131</strain>
    </source>
</reference>
<keyword evidence="3" id="KW-1185">Reference proteome</keyword>
<evidence type="ECO:0000313" key="2">
    <source>
        <dbReference type="EMBL" id="ARI77265.1"/>
    </source>
</evidence>
<dbReference type="Proteomes" id="UP000192527">
    <property type="component" value="Chromosome"/>
</dbReference>
<proteinExistence type="predicted"/>
<organism evidence="2 3">
    <name type="scientific">Halobacillus mangrovi</name>
    <dbReference type="NCBI Taxonomy" id="402384"/>
    <lineage>
        <taxon>Bacteria</taxon>
        <taxon>Bacillati</taxon>
        <taxon>Bacillota</taxon>
        <taxon>Bacilli</taxon>
        <taxon>Bacillales</taxon>
        <taxon>Bacillaceae</taxon>
        <taxon>Halobacillus</taxon>
    </lineage>
</organism>
<gene>
    <name evidence="2" type="ORF">HM131_10620</name>
</gene>
<dbReference type="AlphaFoldDB" id="A0A1W5ZVF5"/>
<dbReference type="EMBL" id="CP020772">
    <property type="protein sequence ID" value="ARI77265.1"/>
    <property type="molecule type" value="Genomic_DNA"/>
</dbReference>
<dbReference type="RefSeq" id="WP_085029736.1">
    <property type="nucleotide sequence ID" value="NZ_CP020772.1"/>
</dbReference>